<comment type="caution">
    <text evidence="5">The sequence shown here is derived from an EMBL/GenBank/DDBJ whole genome shotgun (WGS) entry which is preliminary data.</text>
</comment>
<evidence type="ECO:0000259" key="3">
    <source>
        <dbReference type="Pfam" id="PF03816"/>
    </source>
</evidence>
<keyword evidence="6" id="KW-1185">Reference proteome</keyword>
<keyword evidence="2" id="KW-0472">Membrane</keyword>
<protein>
    <submittedName>
        <fullName evidence="5">LCP family protein</fullName>
    </submittedName>
</protein>
<reference evidence="5 6" key="1">
    <citation type="submission" date="2020-02" db="EMBL/GenBank/DDBJ databases">
        <title>Whole-genome analyses of novel actinobacteria.</title>
        <authorList>
            <person name="Sahin N."/>
        </authorList>
    </citation>
    <scope>NUCLEOTIDE SEQUENCE [LARGE SCALE GENOMIC DNA]</scope>
    <source>
        <strain evidence="5 6">A7024</strain>
    </source>
</reference>
<dbReference type="NCBIfam" id="TIGR00350">
    <property type="entry name" value="lytR_cpsA_psr"/>
    <property type="match status" value="1"/>
</dbReference>
<feature type="domain" description="Cell envelope-related transcriptional attenuator" evidence="3">
    <location>
        <begin position="93"/>
        <end position="246"/>
    </location>
</feature>
<dbReference type="Proteomes" id="UP000481583">
    <property type="component" value="Unassembled WGS sequence"/>
</dbReference>
<evidence type="ECO:0000313" key="6">
    <source>
        <dbReference type="Proteomes" id="UP000481583"/>
    </source>
</evidence>
<organism evidence="5 6">
    <name type="scientific">Streptomyces coryli</name>
    <dbReference type="NCBI Taxonomy" id="1128680"/>
    <lineage>
        <taxon>Bacteria</taxon>
        <taxon>Bacillati</taxon>
        <taxon>Actinomycetota</taxon>
        <taxon>Actinomycetes</taxon>
        <taxon>Kitasatosporales</taxon>
        <taxon>Streptomycetaceae</taxon>
        <taxon>Streptomyces</taxon>
    </lineage>
</organism>
<dbReference type="PANTHER" id="PTHR33392:SF6">
    <property type="entry name" value="POLYISOPRENYL-TEICHOIC ACID--PEPTIDOGLYCAN TEICHOIC ACID TRANSFERASE TAGU"/>
    <property type="match status" value="1"/>
</dbReference>
<evidence type="ECO:0000256" key="2">
    <source>
        <dbReference type="SAM" id="Phobius"/>
    </source>
</evidence>
<keyword evidence="2" id="KW-1133">Transmembrane helix</keyword>
<feature type="domain" description="LytR/CpsA/Psr regulator C-terminal" evidence="4">
    <location>
        <begin position="355"/>
        <end position="439"/>
    </location>
</feature>
<dbReference type="InterPro" id="IPR004474">
    <property type="entry name" value="LytR_CpsA_psr"/>
</dbReference>
<evidence type="ECO:0000313" key="5">
    <source>
        <dbReference type="EMBL" id="NGN65383.1"/>
    </source>
</evidence>
<dbReference type="Gene3D" id="3.40.630.190">
    <property type="entry name" value="LCP protein"/>
    <property type="match status" value="1"/>
</dbReference>
<proteinExistence type="inferred from homology"/>
<dbReference type="Gene3D" id="3.30.70.2390">
    <property type="match status" value="1"/>
</dbReference>
<dbReference type="AlphaFoldDB" id="A0A6G4TZX8"/>
<dbReference type="PANTHER" id="PTHR33392">
    <property type="entry name" value="POLYISOPRENYL-TEICHOIC ACID--PEPTIDOGLYCAN TEICHOIC ACID TRANSFERASE TAGU"/>
    <property type="match status" value="1"/>
</dbReference>
<name>A0A6G4TZX8_9ACTN</name>
<dbReference type="Pfam" id="PF03816">
    <property type="entry name" value="LytR_cpsA_psr"/>
    <property type="match status" value="1"/>
</dbReference>
<gene>
    <name evidence="5" type="ORF">G5C51_15945</name>
</gene>
<dbReference type="RefSeq" id="WP_165237751.1">
    <property type="nucleotide sequence ID" value="NZ_JAAKZV010000060.1"/>
</dbReference>
<evidence type="ECO:0000256" key="1">
    <source>
        <dbReference type="ARBA" id="ARBA00006068"/>
    </source>
</evidence>
<feature type="transmembrane region" description="Helical" evidence="2">
    <location>
        <begin position="12"/>
        <end position="35"/>
    </location>
</feature>
<dbReference type="InterPro" id="IPR050922">
    <property type="entry name" value="LytR/CpsA/Psr_CW_biosynth"/>
</dbReference>
<evidence type="ECO:0000259" key="4">
    <source>
        <dbReference type="Pfam" id="PF13399"/>
    </source>
</evidence>
<dbReference type="InterPro" id="IPR027381">
    <property type="entry name" value="LytR/CpsA/Psr_C"/>
</dbReference>
<sequence>MTAPSRPPGPRWGLRLATGLSLALLVLGGAGHLLLGTLGHKIDRVDAFDGLDNRPQQHGRGMNFLLAGVDRRDSVTAAEKAKYRLGGAPCNCTDTLMLVHVSGDRRRASVISIPRDTYVKFPPHTNHDLGEELAAHPGKLNSAYGHGGPPLTIRSVERLTGVHIDHYLEIDFSAFMKTVDVIGGVDVCTARPLKDSHSGLDLPAGTSTLKGGEALQYVRARHVDGASDLSRMKRQQRFMAAVIAKLSGTGGLLNPAKFREVSSTVLGSVRADAGFSSESMVSLGEAMRDFSPKSSEFATVPIADENFQVPEVGETVKWDTKKADNLFAKIRADEPLLMQRPKGPQPRLVEVPPQQIQVAVRNGTGRSGLAGKAVADLTKAGFIAGPPDNADADEKRTVISYDPAHDQSARSLQAALPGSVLREEPGQGPVMQVTLGKNFKKVAPVRPADPVLDAEAFGEFSAVSGDQVTCK</sequence>
<dbReference type="Pfam" id="PF13399">
    <property type="entry name" value="LytR_C"/>
    <property type="match status" value="1"/>
</dbReference>
<keyword evidence="2" id="KW-0812">Transmembrane</keyword>
<accession>A0A6G4TZX8</accession>
<dbReference type="EMBL" id="JAAKZV010000060">
    <property type="protein sequence ID" value="NGN65383.1"/>
    <property type="molecule type" value="Genomic_DNA"/>
</dbReference>
<comment type="similarity">
    <text evidence="1">Belongs to the LytR/CpsA/Psr (LCP) family.</text>
</comment>